<dbReference type="SUPFAM" id="SSF54928">
    <property type="entry name" value="RNA-binding domain, RBD"/>
    <property type="match status" value="1"/>
</dbReference>
<gene>
    <name evidence="5" type="ORF">H920_10592</name>
</gene>
<feature type="domain" description="RRM" evidence="4">
    <location>
        <begin position="99"/>
        <end position="168"/>
    </location>
</feature>
<dbReference type="AlphaFoldDB" id="A0A091DYS4"/>
<dbReference type="CDD" id="cd12366">
    <property type="entry name" value="RRM1_RBM45"/>
    <property type="match status" value="1"/>
</dbReference>
<dbReference type="EMBL" id="KN122831">
    <property type="protein sequence ID" value="KFO27986.1"/>
    <property type="molecule type" value="Genomic_DNA"/>
</dbReference>
<dbReference type="PROSITE" id="PS50102">
    <property type="entry name" value="RRM"/>
    <property type="match status" value="2"/>
</dbReference>
<evidence type="ECO:0000256" key="1">
    <source>
        <dbReference type="ARBA" id="ARBA00022884"/>
    </source>
</evidence>
<dbReference type="Pfam" id="PF00076">
    <property type="entry name" value="RRM_1"/>
    <property type="match status" value="2"/>
</dbReference>
<organism evidence="5 6">
    <name type="scientific">Fukomys damarensis</name>
    <name type="common">Damaraland mole rat</name>
    <name type="synonym">Cryptomys damarensis</name>
    <dbReference type="NCBI Taxonomy" id="885580"/>
    <lineage>
        <taxon>Eukaryota</taxon>
        <taxon>Metazoa</taxon>
        <taxon>Chordata</taxon>
        <taxon>Craniata</taxon>
        <taxon>Vertebrata</taxon>
        <taxon>Euteleostomi</taxon>
        <taxon>Mammalia</taxon>
        <taxon>Eutheria</taxon>
        <taxon>Euarchontoglires</taxon>
        <taxon>Glires</taxon>
        <taxon>Rodentia</taxon>
        <taxon>Hystricomorpha</taxon>
        <taxon>Bathyergidae</taxon>
        <taxon>Fukomys</taxon>
    </lineage>
</organism>
<reference evidence="5 6" key="1">
    <citation type="submission" date="2013-11" db="EMBL/GenBank/DDBJ databases">
        <title>The Damaraland mole rat (Fukomys damarensis) genome and evolution of African mole rats.</title>
        <authorList>
            <person name="Gladyshev V.N."/>
            <person name="Fang X."/>
        </authorList>
    </citation>
    <scope>NUCLEOTIDE SEQUENCE [LARGE SCALE GENOMIC DNA]</scope>
    <source>
        <tissue evidence="5">Liver</tissue>
    </source>
</reference>
<dbReference type="Gene3D" id="3.30.70.330">
    <property type="match status" value="2"/>
</dbReference>
<keyword evidence="1 2" id="KW-0694">RNA-binding</keyword>
<dbReference type="eggNOG" id="ENOG502QTJ8">
    <property type="taxonomic scope" value="Eukaryota"/>
</dbReference>
<sequence length="180" mass="20197">MDEAGSSAGGGGSSFRPGVDSLDEPPNSRIFLVISKYTPEAVLRERFSPFGEIQDIWVVRDKHTKESKGIAFIKFARSSQACRAMEEMHGQCLEPNNTKPIKIYSVEETDKWEITTYRFGNLIEVYLVSGKNVGYAKFADRMSANDAIATLHGKILNGVRLKVMLADSPREESNKRQRTY</sequence>
<dbReference type="SMART" id="SM00360">
    <property type="entry name" value="RRM"/>
    <property type="match status" value="2"/>
</dbReference>
<evidence type="ECO:0000259" key="4">
    <source>
        <dbReference type="PROSITE" id="PS50102"/>
    </source>
</evidence>
<evidence type="ECO:0000256" key="2">
    <source>
        <dbReference type="PROSITE-ProRule" id="PRU00176"/>
    </source>
</evidence>
<dbReference type="PANTHER" id="PTHR48027">
    <property type="entry name" value="HETEROGENEOUS NUCLEAR RIBONUCLEOPROTEIN 87F-RELATED"/>
    <property type="match status" value="1"/>
</dbReference>
<feature type="domain" description="RRM" evidence="4">
    <location>
        <begin position="28"/>
        <end position="108"/>
    </location>
</feature>
<dbReference type="InterPro" id="IPR052462">
    <property type="entry name" value="SLIRP/GR-RBP-like"/>
</dbReference>
<dbReference type="GO" id="GO:0003723">
    <property type="term" value="F:RNA binding"/>
    <property type="evidence" value="ECO:0007669"/>
    <property type="project" value="UniProtKB-UniRule"/>
</dbReference>
<dbReference type="InterPro" id="IPR034203">
    <property type="entry name" value="RBM45_RRM1"/>
</dbReference>
<dbReference type="Proteomes" id="UP000028990">
    <property type="component" value="Unassembled WGS sequence"/>
</dbReference>
<evidence type="ECO:0000256" key="3">
    <source>
        <dbReference type="SAM" id="MobiDB-lite"/>
    </source>
</evidence>
<name>A0A091DYS4_FUKDA</name>
<proteinExistence type="predicted"/>
<evidence type="ECO:0000313" key="6">
    <source>
        <dbReference type="Proteomes" id="UP000028990"/>
    </source>
</evidence>
<dbReference type="InterPro" id="IPR000504">
    <property type="entry name" value="RRM_dom"/>
</dbReference>
<keyword evidence="6" id="KW-1185">Reference proteome</keyword>
<feature type="region of interest" description="Disordered" evidence="3">
    <location>
        <begin position="1"/>
        <end position="22"/>
    </location>
</feature>
<dbReference type="InterPro" id="IPR012677">
    <property type="entry name" value="Nucleotide-bd_a/b_plait_sf"/>
</dbReference>
<evidence type="ECO:0000313" key="5">
    <source>
        <dbReference type="EMBL" id="KFO27986.1"/>
    </source>
</evidence>
<dbReference type="InterPro" id="IPR035979">
    <property type="entry name" value="RBD_domain_sf"/>
</dbReference>
<accession>A0A091DYS4</accession>
<protein>
    <submittedName>
        <fullName evidence="5">RNA-binding protein 45</fullName>
    </submittedName>
</protein>